<dbReference type="Pfam" id="PF02655">
    <property type="entry name" value="ATP-grasp_3"/>
    <property type="match status" value="1"/>
</dbReference>
<dbReference type="InterPro" id="IPR011761">
    <property type="entry name" value="ATP-grasp"/>
</dbReference>
<dbReference type="Proteomes" id="UP000326198">
    <property type="component" value="Unassembled WGS sequence"/>
</dbReference>
<evidence type="ECO:0000256" key="1">
    <source>
        <dbReference type="PROSITE-ProRule" id="PRU00409"/>
    </source>
</evidence>
<evidence type="ECO:0000313" key="3">
    <source>
        <dbReference type="EMBL" id="KAE8378013.1"/>
    </source>
</evidence>
<sequence>MGSISAPVITLDYTLRDLYAIDNENVDDLVFVYAIPSPHGPLTEALPQSKTFPIQGPLAPFVSLDVAARSCLLVGPESYGFVTGGSPLILFDIDTPQAKSCPSYHDAAARVFNALPPAQRPQLTFVRGPADIVLHGDNKQLVVLHPMDDLLHLPHAVDPYQHYNLQSKLGLAMLESIPMPQTTIVKTELPPSRLGNPDLVRQEVDRMLDVIQQHELPCVLKFPQAFAGQGVFIVQDKVELEKIVKVLRPEIEKLILQLTESNPSLATNAIIMQEYIPTDTGEAVNFFVTKSGRSIFLGAGRQQMSEKHQWCGNRISYADQNEARQKFASIVETVARALHEHGYFGPCGIDVIQTQDGQQLVLDVNPRVTASYQLPLLKRHFYDRLGFGEAVIYFPLGLRCNRDKFEELFADEILSGRIVVCGWCESRGGPLGMFRFSLVSLALAGRTEEDLDELISHVNEYKINK</sequence>
<dbReference type="Gene3D" id="3.30.470.20">
    <property type="entry name" value="ATP-grasp fold, B domain"/>
    <property type="match status" value="1"/>
</dbReference>
<keyword evidence="1" id="KW-0547">Nucleotide-binding</keyword>
<dbReference type="InterPro" id="IPR003806">
    <property type="entry name" value="ATP-grasp_PylC-type"/>
</dbReference>
<evidence type="ECO:0000313" key="4">
    <source>
        <dbReference type="Proteomes" id="UP000326198"/>
    </source>
</evidence>
<reference evidence="3 4" key="1">
    <citation type="submission" date="2019-04" db="EMBL/GenBank/DDBJ databases">
        <title>Friends and foes A comparative genomics studyof 23 Aspergillus species from section Flavi.</title>
        <authorList>
            <consortium name="DOE Joint Genome Institute"/>
            <person name="Kjaerbolling I."/>
            <person name="Vesth T."/>
            <person name="Frisvad J.C."/>
            <person name="Nybo J.L."/>
            <person name="Theobald S."/>
            <person name="Kildgaard S."/>
            <person name="Isbrandt T."/>
            <person name="Kuo A."/>
            <person name="Sato A."/>
            <person name="Lyhne E.K."/>
            <person name="Kogle M.E."/>
            <person name="Wiebenga A."/>
            <person name="Kun R.S."/>
            <person name="Lubbers R.J."/>
            <person name="Makela M.R."/>
            <person name="Barry K."/>
            <person name="Chovatia M."/>
            <person name="Clum A."/>
            <person name="Daum C."/>
            <person name="Haridas S."/>
            <person name="He G."/>
            <person name="LaButti K."/>
            <person name="Lipzen A."/>
            <person name="Mondo S."/>
            <person name="Riley R."/>
            <person name="Salamov A."/>
            <person name="Simmons B.A."/>
            <person name="Magnuson J.K."/>
            <person name="Henrissat B."/>
            <person name="Mortensen U.H."/>
            <person name="Larsen T.O."/>
            <person name="Devries R.P."/>
            <person name="Grigoriev I.V."/>
            <person name="Machida M."/>
            <person name="Baker S.E."/>
            <person name="Andersen M.R."/>
        </authorList>
    </citation>
    <scope>NUCLEOTIDE SEQUENCE [LARGE SCALE GENOMIC DNA]</scope>
    <source>
        <strain evidence="3 4">IBT 29228</strain>
    </source>
</reference>
<dbReference type="SUPFAM" id="SSF56059">
    <property type="entry name" value="Glutathione synthetase ATP-binding domain-like"/>
    <property type="match status" value="1"/>
</dbReference>
<dbReference type="GO" id="GO:0046872">
    <property type="term" value="F:metal ion binding"/>
    <property type="evidence" value="ECO:0007669"/>
    <property type="project" value="InterPro"/>
</dbReference>
<dbReference type="OrthoDB" id="5946236at2759"/>
<dbReference type="PROSITE" id="PS50975">
    <property type="entry name" value="ATP_GRASP"/>
    <property type="match status" value="1"/>
</dbReference>
<name>A0A5N7B8D0_9EURO</name>
<dbReference type="PANTHER" id="PTHR37018">
    <property type="entry name" value="CULTURE SPECIFIC PROTEIN, PUTATIVE (AFU_ORTHOLOGUE AFUA_2G00130)-RELATED"/>
    <property type="match status" value="1"/>
</dbReference>
<evidence type="ECO:0000259" key="2">
    <source>
        <dbReference type="PROSITE" id="PS50975"/>
    </source>
</evidence>
<organism evidence="3 4">
    <name type="scientific">Aspergillus bertholletiae</name>
    <dbReference type="NCBI Taxonomy" id="1226010"/>
    <lineage>
        <taxon>Eukaryota</taxon>
        <taxon>Fungi</taxon>
        <taxon>Dikarya</taxon>
        <taxon>Ascomycota</taxon>
        <taxon>Pezizomycotina</taxon>
        <taxon>Eurotiomycetes</taxon>
        <taxon>Eurotiomycetidae</taxon>
        <taxon>Eurotiales</taxon>
        <taxon>Aspergillaceae</taxon>
        <taxon>Aspergillus</taxon>
        <taxon>Aspergillus subgen. Circumdati</taxon>
    </lineage>
</organism>
<protein>
    <recommendedName>
        <fullName evidence="2">ATP-grasp domain-containing protein</fullName>
    </recommendedName>
</protein>
<dbReference type="InterPro" id="IPR053269">
    <property type="entry name" value="Asp-Met_ligase"/>
</dbReference>
<accession>A0A5N7B8D0</accession>
<dbReference type="PANTHER" id="PTHR37018:SF1">
    <property type="entry name" value="CULTURE SPECIFIC PROTEIN, PUTATIVE (AFU_ORTHOLOGUE AFUA_2G00130)-RELATED"/>
    <property type="match status" value="1"/>
</dbReference>
<dbReference type="EMBL" id="ML736214">
    <property type="protein sequence ID" value="KAE8378013.1"/>
    <property type="molecule type" value="Genomic_DNA"/>
</dbReference>
<proteinExistence type="predicted"/>
<dbReference type="AlphaFoldDB" id="A0A5N7B8D0"/>
<gene>
    <name evidence="3" type="ORF">BDV26DRAFT_198905</name>
</gene>
<feature type="domain" description="ATP-grasp" evidence="2">
    <location>
        <begin position="169"/>
        <end position="393"/>
    </location>
</feature>
<dbReference type="GO" id="GO:0005524">
    <property type="term" value="F:ATP binding"/>
    <property type="evidence" value="ECO:0007669"/>
    <property type="project" value="UniProtKB-UniRule"/>
</dbReference>
<keyword evidence="1" id="KW-0067">ATP-binding</keyword>
<keyword evidence="4" id="KW-1185">Reference proteome</keyword>